<sequence length="336" mass="38845">MNSLSYHFPFKEICNQCQLGELIDAPIPISGGLLHKMYRLNTTKGQYAIKLLNPQIMQRPMARQNYLHSEQIAHFVSSHIPSLPALKLNGAFLHRMEDQFYLVFNWINGVSLKQNEIKQKHCDLMGGILADIHKTDFSTLGILHNQINNRKLIDWNGFLLKGQEKQTTWRNLLAKNMDKLYEWDAMAKKASSLLSSNMVLSHRDLDSKNVMWTGGNPVLIDWESAGYINPMQDLVETAIYWSGHEKGEIDKTRFLAFISGYKRSVDKLHADWTIVLNNGFLGKLEWLEYNLKRALWIECTDDEEQKLGTRQVTETINELQHYAKAIPQLVNWLNET</sequence>
<dbReference type="InterPro" id="IPR051678">
    <property type="entry name" value="AGP_Transferase"/>
</dbReference>
<dbReference type="SUPFAM" id="SSF56112">
    <property type="entry name" value="Protein kinase-like (PK-like)"/>
    <property type="match status" value="1"/>
</dbReference>
<feature type="domain" description="Aminoglycoside phosphotransferase" evidence="1">
    <location>
        <begin position="28"/>
        <end position="258"/>
    </location>
</feature>
<organism evidence="2 3">
    <name type="scientific">Bacillus spongiae</name>
    <dbReference type="NCBI Taxonomy" id="2683610"/>
    <lineage>
        <taxon>Bacteria</taxon>
        <taxon>Bacillati</taxon>
        <taxon>Bacillota</taxon>
        <taxon>Bacilli</taxon>
        <taxon>Bacillales</taxon>
        <taxon>Bacillaceae</taxon>
        <taxon>Bacillus</taxon>
    </lineage>
</organism>
<dbReference type="EMBL" id="JBBAXC010000005">
    <property type="protein sequence ID" value="MEI5906961.1"/>
    <property type="molecule type" value="Genomic_DNA"/>
</dbReference>
<dbReference type="RefSeq" id="WP_336586401.1">
    <property type="nucleotide sequence ID" value="NZ_JBBAXC010000005.1"/>
</dbReference>
<dbReference type="Gene3D" id="3.90.1200.10">
    <property type="match status" value="1"/>
</dbReference>
<dbReference type="PANTHER" id="PTHR21310">
    <property type="entry name" value="AMINOGLYCOSIDE PHOSPHOTRANSFERASE-RELATED-RELATED"/>
    <property type="match status" value="1"/>
</dbReference>
<evidence type="ECO:0000259" key="1">
    <source>
        <dbReference type="Pfam" id="PF01636"/>
    </source>
</evidence>
<accession>A0ABU8HCL3</accession>
<dbReference type="InterPro" id="IPR002575">
    <property type="entry name" value="Aminoglycoside_PTrfase"/>
</dbReference>
<comment type="caution">
    <text evidence="2">The sequence shown here is derived from an EMBL/GenBank/DDBJ whole genome shotgun (WGS) entry which is preliminary data.</text>
</comment>
<keyword evidence="3" id="KW-1185">Reference proteome</keyword>
<dbReference type="Proteomes" id="UP001312865">
    <property type="component" value="Unassembled WGS sequence"/>
</dbReference>
<proteinExistence type="predicted"/>
<dbReference type="InterPro" id="IPR011009">
    <property type="entry name" value="Kinase-like_dom_sf"/>
</dbReference>
<evidence type="ECO:0000313" key="3">
    <source>
        <dbReference type="Proteomes" id="UP001312865"/>
    </source>
</evidence>
<reference evidence="2 3" key="1">
    <citation type="journal article" date="2018" name="J. Microbiol.">
        <title>Bacillus spongiae sp. nov., isolated from sponge of Jeju Island.</title>
        <authorList>
            <person name="Lee G.E."/>
            <person name="Im W.T."/>
            <person name="Park J.S."/>
        </authorList>
    </citation>
    <scope>NUCLEOTIDE SEQUENCE [LARGE SCALE GENOMIC DNA]</scope>
    <source>
        <strain evidence="2 3">135PIL107-10</strain>
    </source>
</reference>
<dbReference type="Pfam" id="PF01636">
    <property type="entry name" value="APH"/>
    <property type="match status" value="1"/>
</dbReference>
<name>A0ABU8HCL3_9BACI</name>
<evidence type="ECO:0000313" key="2">
    <source>
        <dbReference type="EMBL" id="MEI5906961.1"/>
    </source>
</evidence>
<protein>
    <submittedName>
        <fullName evidence="2">Phosphotransferase</fullName>
    </submittedName>
</protein>
<gene>
    <name evidence="2" type="ORF">WAK64_07810</name>
</gene>